<evidence type="ECO:0000256" key="1">
    <source>
        <dbReference type="ARBA" id="ARBA00004613"/>
    </source>
</evidence>
<dbReference type="Gene3D" id="2.30.110.50">
    <property type="match status" value="1"/>
</dbReference>
<dbReference type="NCBIfam" id="TIGR03361">
    <property type="entry name" value="VI_Rhs_Vgr"/>
    <property type="match status" value="1"/>
</dbReference>
<dbReference type="KEGG" id="eaz:JHT90_06485"/>
<sequence length="886" mass="98884">MFYNASETHFQLFWDDSSAQNNQLSIAEEQPKTAIDKLQILSFQGVEGISTPYAFEITLINKHIRFDITQLLSKSVFISFTPEGTSGNGTHGIVQSVKRGPISQHYTTFSIIITPRFTNLMRRVNQRKFVQKTTPDIIKTILEEHGLMEGANTGFEYKFKESYPVRDFCVQYDESDYHFVSRLCQEEGIAYYFQHESNGHKMIFTDAMPFFPSIAEAVKYMSDTGMVADQQALKYFDVSLASKTQTAAWRDYNFTNMKIPEGASQGKQSQKGNEATEPNLEHYDYPSSGMDKARNEQLAKIQIERLRANHLTGDGYSDIPDLHSGYYITIEGHPSLDTMDADKPWLITQIKHKGYQPQVLEAFAGTASAASTTIPSQLHKYLDIDTQLEFSVNDQQQGYFNVFNAIPQDVPYRPALRHPKPKVLGSQTAIVTGAAGEEIYCDEYGRIKVQFHWDREGTYDENSSYWIRVASNWAHDGYGTVVIPRVGMEVMVDFLEGDPDHPIISGAIHNGVNKVPYDLPANKTRSVFKTSSSKGGVGSNELRIEDKAGQEQIFVQAQKDYDQLTKNNHTVQVNNNSHLQVQNEHSETIVKNRYTKNKAEEHHLTELDRKTQIMMNDYKDVAIAEHTTVGTVKTTEAGMEINLKAGMQCIIDGGLSLTLKAGGQHIVLNPAGIWMTMPVWTGGVPMEGTPAIPVPPLAKENAVAPTVAPPIIYKNGFKQIAEKQQGIYRGTLTLIDNKQTPITDKYYKIVTDQGTVLAEGFTDQQGKSIEVATNEGPGAKVYIGQGGWTFSEQVLLADRNECSGCSSEDTQYRGQLNLVDKNQNPIADAYYKIVGSNGEVLAEGITNEQGQSEEVVSYTDSEAKLYLGQGGWVLTEQVTIEEECCC</sequence>
<evidence type="ECO:0000313" key="8">
    <source>
        <dbReference type="Proteomes" id="UP000595278"/>
    </source>
</evidence>
<evidence type="ECO:0000256" key="3">
    <source>
        <dbReference type="ARBA" id="ARBA00022525"/>
    </source>
</evidence>
<dbReference type="Pfam" id="PF22178">
    <property type="entry name" value="Gp5_trimer_C"/>
    <property type="match status" value="1"/>
</dbReference>
<dbReference type="InterPro" id="IPR006533">
    <property type="entry name" value="T6SS_Vgr_RhsGE"/>
</dbReference>
<dbReference type="Gene3D" id="3.55.50.10">
    <property type="entry name" value="Baseplate protein-like domains"/>
    <property type="match status" value="1"/>
</dbReference>
<evidence type="ECO:0000259" key="5">
    <source>
        <dbReference type="Pfam" id="PF04717"/>
    </source>
</evidence>
<protein>
    <submittedName>
        <fullName evidence="7">Type VI secretion system tip protein VgrG</fullName>
    </submittedName>
</protein>
<name>A0A974RY30_9GAMM</name>
<feature type="domain" description="Gp5/Type VI secretion system Vgr protein OB-fold" evidence="5">
    <location>
        <begin position="443"/>
        <end position="509"/>
    </location>
</feature>
<proteinExistence type="inferred from homology"/>
<dbReference type="Gene3D" id="4.10.220.110">
    <property type="match status" value="1"/>
</dbReference>
<dbReference type="SUPFAM" id="SSF69255">
    <property type="entry name" value="gp5 N-terminal domain-like"/>
    <property type="match status" value="1"/>
</dbReference>
<evidence type="ECO:0000259" key="6">
    <source>
        <dbReference type="Pfam" id="PF22178"/>
    </source>
</evidence>
<dbReference type="SUPFAM" id="SSF69279">
    <property type="entry name" value="Phage tail proteins"/>
    <property type="match status" value="2"/>
</dbReference>
<comment type="subcellular location">
    <subcellularLocation>
        <location evidence="1">Secreted</location>
    </subcellularLocation>
</comment>
<dbReference type="InterPro" id="IPR017847">
    <property type="entry name" value="T6SS_RhsGE_Vgr_subset"/>
</dbReference>
<keyword evidence="8" id="KW-1185">Reference proteome</keyword>
<dbReference type="EMBL" id="CP067393">
    <property type="protein sequence ID" value="QQP86886.1"/>
    <property type="molecule type" value="Genomic_DNA"/>
</dbReference>
<dbReference type="AlphaFoldDB" id="A0A974RY30"/>
<reference evidence="7 8" key="1">
    <citation type="submission" date="2021-01" db="EMBL/GenBank/DDBJ databases">
        <title>Entomomonas sp. F2A isolated from a house cricket (Acheta domesticus).</title>
        <authorList>
            <person name="Spergser J."/>
            <person name="Busse H.-J."/>
        </authorList>
    </citation>
    <scope>NUCLEOTIDE SEQUENCE [LARGE SCALE GENOMIC DNA]</scope>
    <source>
        <strain evidence="7 8">F2A</strain>
    </source>
</reference>
<dbReference type="GO" id="GO:0005576">
    <property type="term" value="C:extracellular region"/>
    <property type="evidence" value="ECO:0007669"/>
    <property type="project" value="UniProtKB-SubCell"/>
</dbReference>
<organism evidence="7 8">
    <name type="scientific">Entomomonas asaccharolytica</name>
    <dbReference type="NCBI Taxonomy" id="2785331"/>
    <lineage>
        <taxon>Bacteria</taxon>
        <taxon>Pseudomonadati</taxon>
        <taxon>Pseudomonadota</taxon>
        <taxon>Gammaproteobacteria</taxon>
        <taxon>Pseudomonadales</taxon>
        <taxon>Pseudomonadaceae</taxon>
        <taxon>Entomomonas</taxon>
    </lineage>
</organism>
<evidence type="ECO:0000256" key="4">
    <source>
        <dbReference type="SAM" id="MobiDB-lite"/>
    </source>
</evidence>
<dbReference type="Gene3D" id="2.40.50.230">
    <property type="entry name" value="Gp5 N-terminal domain"/>
    <property type="match status" value="1"/>
</dbReference>
<feature type="domain" description="Gp5/Type VI secretion system Vgr C-terminal trimerisation" evidence="6">
    <location>
        <begin position="526"/>
        <end position="634"/>
    </location>
</feature>
<dbReference type="InterPro" id="IPR054030">
    <property type="entry name" value="Gp5_Vgr_C"/>
</dbReference>
<dbReference type="InterPro" id="IPR050708">
    <property type="entry name" value="T6SS_VgrG/RHS"/>
</dbReference>
<dbReference type="Pfam" id="PF04717">
    <property type="entry name" value="Phage_base_V"/>
    <property type="match status" value="1"/>
</dbReference>
<dbReference type="PANTHER" id="PTHR32305:SF15">
    <property type="entry name" value="PROTEIN RHSA-RELATED"/>
    <property type="match status" value="1"/>
</dbReference>
<accession>A0A974RY30</accession>
<dbReference type="RefSeq" id="WP_201095353.1">
    <property type="nucleotide sequence ID" value="NZ_CP067393.1"/>
</dbReference>
<evidence type="ECO:0000313" key="7">
    <source>
        <dbReference type="EMBL" id="QQP86886.1"/>
    </source>
</evidence>
<dbReference type="PANTHER" id="PTHR32305">
    <property type="match status" value="1"/>
</dbReference>
<dbReference type="InterPro" id="IPR006531">
    <property type="entry name" value="Gp5/Vgr_OB"/>
</dbReference>
<comment type="similarity">
    <text evidence="2">Belongs to the VgrG protein family.</text>
</comment>
<dbReference type="InterPro" id="IPR037026">
    <property type="entry name" value="Vgr_OB-fold_dom_sf"/>
</dbReference>
<dbReference type="Pfam" id="PF05954">
    <property type="entry name" value="Phage_GPD"/>
    <property type="match status" value="1"/>
</dbReference>
<dbReference type="Proteomes" id="UP000595278">
    <property type="component" value="Chromosome"/>
</dbReference>
<dbReference type="NCBIfam" id="TIGR01646">
    <property type="entry name" value="vgr_GE"/>
    <property type="match status" value="1"/>
</dbReference>
<dbReference type="SUPFAM" id="SSF69349">
    <property type="entry name" value="Phage fibre proteins"/>
    <property type="match status" value="1"/>
</dbReference>
<feature type="region of interest" description="Disordered" evidence="4">
    <location>
        <begin position="260"/>
        <end position="287"/>
    </location>
</feature>
<gene>
    <name evidence="7" type="primary">tssI</name>
    <name evidence="7" type="ORF">JHT90_06485</name>
</gene>
<keyword evidence="3" id="KW-0964">Secreted</keyword>
<evidence type="ECO:0000256" key="2">
    <source>
        <dbReference type="ARBA" id="ARBA00005558"/>
    </source>
</evidence>